<dbReference type="Proteomes" id="UP000024837">
    <property type="component" value="Unassembled WGS sequence"/>
</dbReference>
<feature type="compositionally biased region" description="Low complexity" evidence="3">
    <location>
        <begin position="314"/>
        <end position="328"/>
    </location>
</feature>
<protein>
    <recommendedName>
        <fullName evidence="6">Sphingolipid long chain base-responsive protein PIL1</fullName>
    </recommendedName>
</protein>
<keyword evidence="2" id="KW-0175">Coiled coil</keyword>
<name>W7IC80_9PEZI</name>
<dbReference type="AlphaFoldDB" id="W7IC80"/>
<accession>W7IC80</accession>
<dbReference type="GO" id="GO:0036286">
    <property type="term" value="C:eisosome filament"/>
    <property type="evidence" value="ECO:0007669"/>
    <property type="project" value="TreeGrafter"/>
</dbReference>
<organism evidence="4 5">
    <name type="scientific">Drechslerella stenobrocha 248</name>
    <dbReference type="NCBI Taxonomy" id="1043628"/>
    <lineage>
        <taxon>Eukaryota</taxon>
        <taxon>Fungi</taxon>
        <taxon>Dikarya</taxon>
        <taxon>Ascomycota</taxon>
        <taxon>Pezizomycotina</taxon>
        <taxon>Orbiliomycetes</taxon>
        <taxon>Orbiliales</taxon>
        <taxon>Orbiliaceae</taxon>
        <taxon>Drechslerella</taxon>
    </lineage>
</organism>
<feature type="region of interest" description="Disordered" evidence="3">
    <location>
        <begin position="306"/>
        <end position="356"/>
    </location>
</feature>
<proteinExistence type="predicted"/>
<feature type="compositionally biased region" description="Low complexity" evidence="3">
    <location>
        <begin position="66"/>
        <end position="78"/>
    </location>
</feature>
<dbReference type="HOGENOM" id="CLU_046464_2_0_1"/>
<dbReference type="Gene3D" id="1.20.1270.60">
    <property type="entry name" value="Arfaptin homology (AH) domain/BAR domain"/>
    <property type="match status" value="1"/>
</dbReference>
<reference evidence="4 5" key="1">
    <citation type="submission" date="2013-05" db="EMBL/GenBank/DDBJ databases">
        <title>Drechslerella stenobrocha genome reveals carnivorous origination and mechanical trapping mechanism of predatory fungi.</title>
        <authorList>
            <person name="Liu X."/>
            <person name="Zhang W."/>
            <person name="Liu K."/>
        </authorList>
    </citation>
    <scope>NUCLEOTIDE SEQUENCE [LARGE SCALE GENOMIC DNA]</scope>
    <source>
        <strain evidence="4 5">248</strain>
    </source>
</reference>
<dbReference type="GO" id="GO:0005886">
    <property type="term" value="C:plasma membrane"/>
    <property type="evidence" value="ECO:0007669"/>
    <property type="project" value="TreeGrafter"/>
</dbReference>
<dbReference type="EMBL" id="KI966415">
    <property type="protein sequence ID" value="EWC46705.1"/>
    <property type="molecule type" value="Genomic_DNA"/>
</dbReference>
<dbReference type="Pfam" id="PF13805">
    <property type="entry name" value="Pil1"/>
    <property type="match status" value="1"/>
</dbReference>
<evidence type="ECO:0000313" key="5">
    <source>
        <dbReference type="Proteomes" id="UP000024837"/>
    </source>
</evidence>
<evidence type="ECO:0008006" key="6">
    <source>
        <dbReference type="Google" id="ProtNLM"/>
    </source>
</evidence>
<feature type="coiled-coil region" evidence="2">
    <location>
        <begin position="200"/>
        <end position="227"/>
    </location>
</feature>
<dbReference type="InterPro" id="IPR027267">
    <property type="entry name" value="AH/BAR_dom_sf"/>
</dbReference>
<evidence type="ECO:0000256" key="1">
    <source>
        <dbReference type="ARBA" id="ARBA00022553"/>
    </source>
</evidence>
<dbReference type="PANTHER" id="PTHR31962">
    <property type="entry name" value="SPHINGOLIPID LONG CHAIN BASE-RESPONSIVE PROTEIN PIL1"/>
    <property type="match status" value="1"/>
</dbReference>
<evidence type="ECO:0000313" key="4">
    <source>
        <dbReference type="EMBL" id="EWC46705.1"/>
    </source>
</evidence>
<evidence type="ECO:0000256" key="2">
    <source>
        <dbReference type="SAM" id="Coils"/>
    </source>
</evidence>
<dbReference type="OrthoDB" id="5599269at2759"/>
<dbReference type="GO" id="GO:0006897">
    <property type="term" value="P:endocytosis"/>
    <property type="evidence" value="ECO:0007669"/>
    <property type="project" value="TreeGrafter"/>
</dbReference>
<keyword evidence="5" id="KW-1185">Reference proteome</keyword>
<dbReference type="InterPro" id="IPR028245">
    <property type="entry name" value="PIL1/LSP1"/>
</dbReference>
<gene>
    <name evidence="4" type="ORF">DRE_03950</name>
</gene>
<dbReference type="GO" id="GO:0070941">
    <property type="term" value="P:eisosome assembly"/>
    <property type="evidence" value="ECO:0007669"/>
    <property type="project" value="TreeGrafter"/>
</dbReference>
<dbReference type="FunFam" id="1.20.1270.60:FF:000005">
    <property type="entry name" value="Sphingolipid long chain base-responsive pil1"/>
    <property type="match status" value="1"/>
</dbReference>
<dbReference type="GO" id="GO:0008289">
    <property type="term" value="F:lipid binding"/>
    <property type="evidence" value="ECO:0007669"/>
    <property type="project" value="TreeGrafter"/>
</dbReference>
<dbReference type="PANTHER" id="PTHR31962:SF4">
    <property type="entry name" value="PRIMARY COMPONENT OF EISOSOMES (EUROFUNG)"/>
    <property type="match status" value="1"/>
</dbReference>
<evidence type="ECO:0000256" key="3">
    <source>
        <dbReference type="SAM" id="MobiDB-lite"/>
    </source>
</evidence>
<feature type="region of interest" description="Disordered" evidence="3">
    <location>
        <begin position="53"/>
        <end position="82"/>
    </location>
</feature>
<keyword evidence="1" id="KW-0597">Phosphoprotein</keyword>
<sequence>MSSSILPPPYTPHRTFLFPRRAASNQSPAAYPAGYFPGGLFAKYANDGYEKRNRSLSLRSKKGPTSDGSSGRRFGFGSMRASTQPELSKKLYRLIKSENHVVSNYTNAGREQISIASQLSDWGLSTNDDAISDISDKIGVMLSELGELEITYAQNLEDFRTVLKSIRNVEASVQPSRDKRAKITDEIQRLKYREPQSPKLVLLEQELVRAEAENLVAEAQLSNVTRQKMKEAYAAHFAAIVERSQKQEILAKHSRRLLGLLDDTPVVPGDARPTFDLDRDARQILADAEEDLRNWTLELEEVPTNSHLDANAMPSSVASSGGAATSPVLETRPPGQQVNLAGTEDLETEPKPELIV</sequence>